<dbReference type="EMBL" id="JAVRHK010000008">
    <property type="protein sequence ID" value="MDT0677342.1"/>
    <property type="molecule type" value="Genomic_DNA"/>
</dbReference>
<dbReference type="NCBIfam" id="NF040521">
    <property type="entry name" value="C45_proenzyme"/>
    <property type="match status" value="1"/>
</dbReference>
<accession>A0ABU3D748</accession>
<gene>
    <name evidence="2" type="ORF">RM539_12220</name>
</gene>
<dbReference type="Gene3D" id="3.60.60.10">
    <property type="entry name" value="Penicillin V Acylase, Chain A"/>
    <property type="match status" value="1"/>
</dbReference>
<reference evidence="2 3" key="1">
    <citation type="submission" date="2023-09" db="EMBL/GenBank/DDBJ databases">
        <authorList>
            <person name="Rey-Velasco X."/>
        </authorList>
    </citation>
    <scope>NUCLEOTIDE SEQUENCE [LARGE SCALE GENOMIC DNA]</scope>
    <source>
        <strain evidence="2 3">F117</strain>
    </source>
</reference>
<evidence type="ECO:0000313" key="3">
    <source>
        <dbReference type="Proteomes" id="UP001262582"/>
    </source>
</evidence>
<comment type="caution">
    <text evidence="2">The sequence shown here is derived from an EMBL/GenBank/DDBJ whole genome shotgun (WGS) entry which is preliminary data.</text>
</comment>
<proteinExistence type="predicted"/>
<evidence type="ECO:0000259" key="1">
    <source>
        <dbReference type="Pfam" id="PF03417"/>
    </source>
</evidence>
<dbReference type="RefSeq" id="WP_311503683.1">
    <property type="nucleotide sequence ID" value="NZ_JAVRHK010000008.1"/>
</dbReference>
<keyword evidence="3" id="KW-1185">Reference proteome</keyword>
<name>A0ABU3D748_9FLAO</name>
<dbReference type="InterPro" id="IPR047803">
    <property type="entry name" value="DCD1A/B-like"/>
</dbReference>
<evidence type="ECO:0000313" key="2">
    <source>
        <dbReference type="EMBL" id="MDT0677342.1"/>
    </source>
</evidence>
<dbReference type="Gene3D" id="1.25.40.10">
    <property type="entry name" value="Tetratricopeptide repeat domain"/>
    <property type="match status" value="1"/>
</dbReference>
<protein>
    <submittedName>
        <fullName evidence="2">C45 family peptidase</fullName>
    </submittedName>
</protein>
<dbReference type="PANTHER" id="PTHR35190:SF2">
    <property type="entry name" value="PROTEIN DCD1B"/>
    <property type="match status" value="1"/>
</dbReference>
<sequence length="555" mass="63456">MANFIKNIFLFVSLLQLVGCGVKKSMADRPDISGIETIDTVRTAHDSTHFSLGNNNLIKNKYGIWELYIEGNALERGLANGSLTQDLIHKQENAFMGKIDELVPSQTYQSFLKKMISWFNRKMYLHVTEEYKEEIYGVSRFGLKKYDEFAPAYVRMLYFHGAHDIGHALKDLMLVGCTSFAAWDKKTADGELLLGRNFDFYAGDEFSEEKIVSFVNPDSGYKFMSYSWGGMIGVVSGMNEKGVSVTINAGKSKIPLIAKTPVTLVAREILQYAANTNEAIEIAKKREVFVSEAIMVGSAEERKAILIEVSPKNFGVYEVENQDELVCSNHFQSEAYAEDQRNLKTIEESHSAYRYERMQELLEEKNKLTPEKAAAVLRNKNGLHGENIGYGNEKAINQLLAHHGIIFKPEENQVWISANPYQLGAFVAYDLDEVFARFEQGNVEKSVANAEKTIPEDEFVHSENFKKYEEFRKLSYEVFNAISAEETISEDKIQHLKQLNPHFWKAYYLAGAYYFQQKDYKKAIIDLKQAKRREISSVPEEEEVEKLLKQSYRKI</sequence>
<dbReference type="InterPro" id="IPR005079">
    <property type="entry name" value="Peptidase_C45_hydrolase"/>
</dbReference>
<dbReference type="PANTHER" id="PTHR35190">
    <property type="entry name" value="PROTEIN DCD1B"/>
    <property type="match status" value="1"/>
</dbReference>
<dbReference type="Pfam" id="PF03417">
    <property type="entry name" value="AAT"/>
    <property type="match status" value="1"/>
</dbReference>
<dbReference type="InterPro" id="IPR011990">
    <property type="entry name" value="TPR-like_helical_dom_sf"/>
</dbReference>
<organism evidence="2 3">
    <name type="scientific">Autumnicola musiva</name>
    <dbReference type="NCBI Taxonomy" id="3075589"/>
    <lineage>
        <taxon>Bacteria</taxon>
        <taxon>Pseudomonadati</taxon>
        <taxon>Bacteroidota</taxon>
        <taxon>Flavobacteriia</taxon>
        <taxon>Flavobacteriales</taxon>
        <taxon>Flavobacteriaceae</taxon>
        <taxon>Autumnicola</taxon>
    </lineage>
</organism>
<feature type="domain" description="Peptidase C45 hydrolase" evidence="1">
    <location>
        <begin position="189"/>
        <end position="382"/>
    </location>
</feature>
<dbReference type="Proteomes" id="UP001262582">
    <property type="component" value="Unassembled WGS sequence"/>
</dbReference>
<dbReference type="SUPFAM" id="SSF48452">
    <property type="entry name" value="TPR-like"/>
    <property type="match status" value="1"/>
</dbReference>
<dbReference type="InterPro" id="IPR047794">
    <property type="entry name" value="C45_proenzyme-like"/>
</dbReference>